<dbReference type="AlphaFoldDB" id="A0A102KST1"/>
<dbReference type="RefSeq" id="WP_059857016.1">
    <property type="nucleotide sequence ID" value="NZ_LOTK01000042.1"/>
</dbReference>
<feature type="transmembrane region" description="Helical" evidence="1">
    <location>
        <begin position="14"/>
        <end position="35"/>
    </location>
</feature>
<dbReference type="EMBL" id="LOTN01000075">
    <property type="protein sequence ID" value="KUZ80954.1"/>
    <property type="molecule type" value="Genomic_DNA"/>
</dbReference>
<organism evidence="2 3">
    <name type="scientific">Burkholderia ubonensis</name>
    <dbReference type="NCBI Taxonomy" id="101571"/>
    <lineage>
        <taxon>Bacteria</taxon>
        <taxon>Pseudomonadati</taxon>
        <taxon>Pseudomonadota</taxon>
        <taxon>Betaproteobacteria</taxon>
        <taxon>Burkholderiales</taxon>
        <taxon>Burkholderiaceae</taxon>
        <taxon>Burkholderia</taxon>
        <taxon>Burkholderia cepacia complex</taxon>
    </lineage>
</organism>
<keyword evidence="1" id="KW-0472">Membrane</keyword>
<name>A0A102KST1_9BURK</name>
<dbReference type="Proteomes" id="UP000065521">
    <property type="component" value="Unassembled WGS sequence"/>
</dbReference>
<proteinExistence type="predicted"/>
<gene>
    <name evidence="2" type="ORF">WI38_32770</name>
</gene>
<evidence type="ECO:0000256" key="1">
    <source>
        <dbReference type="SAM" id="Phobius"/>
    </source>
</evidence>
<keyword evidence="1" id="KW-0812">Transmembrane</keyword>
<feature type="transmembrane region" description="Helical" evidence="1">
    <location>
        <begin position="82"/>
        <end position="100"/>
    </location>
</feature>
<sequence length="114" mass="12599">MDGIQAWVSEHPEAVTTIIVSALATVAGTYLFRLLRSAESTVLRAIKHLFASDLRAHITIGFLLLITDIAVLLRGWDWNTPATVSDVAAVSSLVMAFWFLTFKIDSLIKQALER</sequence>
<keyword evidence="1" id="KW-1133">Transmembrane helix</keyword>
<evidence type="ECO:0000313" key="2">
    <source>
        <dbReference type="EMBL" id="KUZ80954.1"/>
    </source>
</evidence>
<comment type="caution">
    <text evidence="2">The sequence shown here is derived from an EMBL/GenBank/DDBJ whole genome shotgun (WGS) entry which is preliminary data.</text>
</comment>
<accession>A0A102KST1</accession>
<feature type="transmembrane region" description="Helical" evidence="1">
    <location>
        <begin position="56"/>
        <end position="76"/>
    </location>
</feature>
<reference evidence="2 3" key="1">
    <citation type="submission" date="2015-11" db="EMBL/GenBank/DDBJ databases">
        <title>Expanding the genomic diversity of Burkholderia species for the development of highly accurate diagnostics.</title>
        <authorList>
            <person name="Sahl J."/>
            <person name="Keim P."/>
            <person name="Wagner D."/>
        </authorList>
    </citation>
    <scope>NUCLEOTIDE SEQUENCE [LARGE SCALE GENOMIC DNA]</scope>
    <source>
        <strain evidence="2 3">RF32-BP4</strain>
    </source>
</reference>
<protein>
    <submittedName>
        <fullName evidence="2">Uncharacterized protein</fullName>
    </submittedName>
</protein>
<evidence type="ECO:0000313" key="3">
    <source>
        <dbReference type="Proteomes" id="UP000065521"/>
    </source>
</evidence>